<dbReference type="GO" id="GO:0015031">
    <property type="term" value="P:protein transport"/>
    <property type="evidence" value="ECO:0007669"/>
    <property type="project" value="UniProtKB-KW"/>
</dbReference>
<dbReference type="GO" id="GO:0012505">
    <property type="term" value="C:endomembrane system"/>
    <property type="evidence" value="ECO:0007669"/>
    <property type="project" value="UniProtKB-SubCell"/>
</dbReference>
<dbReference type="Proteomes" id="UP000572268">
    <property type="component" value="Unassembled WGS sequence"/>
</dbReference>
<evidence type="ECO:0000256" key="1">
    <source>
        <dbReference type="ARBA" id="ARBA00022927"/>
    </source>
</evidence>
<proteinExistence type="predicted"/>
<name>A0A7J6MJX0_PEROL</name>
<protein>
    <recommendedName>
        <fullName evidence="3">Syntaxin 6/10/61 N-terminal domain-containing protein</fullName>
    </recommendedName>
</protein>
<evidence type="ECO:0000259" key="3">
    <source>
        <dbReference type="Pfam" id="PF09177"/>
    </source>
</evidence>
<evidence type="ECO:0000313" key="4">
    <source>
        <dbReference type="EMBL" id="KAF4671271.1"/>
    </source>
</evidence>
<dbReference type="Pfam" id="PF09177">
    <property type="entry name" value="STX6_10_61_N"/>
    <property type="match status" value="1"/>
</dbReference>
<feature type="domain" description="Syntaxin 6/10/61 N-terminal" evidence="3">
    <location>
        <begin position="8"/>
        <end position="59"/>
    </location>
</feature>
<gene>
    <name evidence="4" type="ORF">FOL46_000368</name>
</gene>
<dbReference type="Gene3D" id="1.20.58.90">
    <property type="match status" value="1"/>
</dbReference>
<sequence>MASSAASDPFYVARDEVQSSVDEMSARYEEWQTKQASGANLARSARFEELQQKLKEDVRGLVVLTRGELCLDALFVHERKFQLAF</sequence>
<comment type="subcellular location">
    <subcellularLocation>
        <location evidence="2">Endomembrane system</location>
        <topology evidence="2">Single-pass type IV membrane protein</topology>
    </subcellularLocation>
</comment>
<keyword evidence="1" id="KW-0813">Transport</keyword>
<dbReference type="GO" id="GO:0016020">
    <property type="term" value="C:membrane"/>
    <property type="evidence" value="ECO:0007669"/>
    <property type="project" value="InterPro"/>
</dbReference>
<evidence type="ECO:0000313" key="5">
    <source>
        <dbReference type="Proteomes" id="UP000572268"/>
    </source>
</evidence>
<reference evidence="4 5" key="1">
    <citation type="submission" date="2020-04" db="EMBL/GenBank/DDBJ databases">
        <title>Perkinsus olseni comparative genomics.</title>
        <authorList>
            <person name="Bogema D.R."/>
        </authorList>
    </citation>
    <scope>NUCLEOTIDE SEQUENCE [LARGE SCALE GENOMIC DNA]</scope>
    <source>
        <strain evidence="4">ATCC PRA-31</strain>
    </source>
</reference>
<evidence type="ECO:0000256" key="2">
    <source>
        <dbReference type="ARBA" id="ARBA00046280"/>
    </source>
</evidence>
<organism evidence="4 5">
    <name type="scientific">Perkinsus olseni</name>
    <name type="common">Perkinsus atlanticus</name>
    <dbReference type="NCBI Taxonomy" id="32597"/>
    <lineage>
        <taxon>Eukaryota</taxon>
        <taxon>Sar</taxon>
        <taxon>Alveolata</taxon>
        <taxon>Perkinsozoa</taxon>
        <taxon>Perkinsea</taxon>
        <taxon>Perkinsida</taxon>
        <taxon>Perkinsidae</taxon>
        <taxon>Perkinsus</taxon>
    </lineage>
</organism>
<comment type="caution">
    <text evidence="4">The sequence shown here is derived from an EMBL/GenBank/DDBJ whole genome shotgun (WGS) entry which is preliminary data.</text>
</comment>
<accession>A0A7J6MJX0</accession>
<dbReference type="EMBL" id="JABANN010000107">
    <property type="protein sequence ID" value="KAF4671271.1"/>
    <property type="molecule type" value="Genomic_DNA"/>
</dbReference>
<dbReference type="GO" id="GO:0048193">
    <property type="term" value="P:Golgi vesicle transport"/>
    <property type="evidence" value="ECO:0007669"/>
    <property type="project" value="InterPro"/>
</dbReference>
<keyword evidence="1" id="KW-0653">Protein transport</keyword>
<dbReference type="InterPro" id="IPR010989">
    <property type="entry name" value="SNARE"/>
</dbReference>
<dbReference type="AlphaFoldDB" id="A0A7J6MJX0"/>
<dbReference type="SUPFAM" id="SSF47661">
    <property type="entry name" value="t-snare proteins"/>
    <property type="match status" value="1"/>
</dbReference>
<dbReference type="InterPro" id="IPR015260">
    <property type="entry name" value="Syntaxin-6/10/61_N"/>
</dbReference>